<evidence type="ECO:0000259" key="1">
    <source>
        <dbReference type="Pfam" id="PF16747"/>
    </source>
</evidence>
<feature type="domain" description="Surface-adhesin protein E-like" evidence="1">
    <location>
        <begin position="22"/>
        <end position="118"/>
    </location>
</feature>
<dbReference type="Pfam" id="PF16747">
    <property type="entry name" value="Adhesin_E"/>
    <property type="match status" value="1"/>
</dbReference>
<name>A0A238YSH6_9PROT</name>
<keyword evidence="3" id="KW-1185">Reference proteome</keyword>
<reference evidence="3" key="1">
    <citation type="submission" date="2017-06" db="EMBL/GenBank/DDBJ databases">
        <authorList>
            <person name="Varghese N."/>
            <person name="Submissions S."/>
        </authorList>
    </citation>
    <scope>NUCLEOTIDE SEQUENCE [LARGE SCALE GENOMIC DNA]</scope>
    <source>
        <strain evidence="3">Ca-68</strain>
    </source>
</reference>
<evidence type="ECO:0000313" key="2">
    <source>
        <dbReference type="EMBL" id="SNR73980.1"/>
    </source>
</evidence>
<dbReference type="EMBL" id="FZOA01000003">
    <property type="protein sequence ID" value="SNR73980.1"/>
    <property type="molecule type" value="Genomic_DNA"/>
</dbReference>
<protein>
    <recommendedName>
        <fullName evidence="1">Surface-adhesin protein E-like domain-containing protein</fullName>
    </recommendedName>
</protein>
<proteinExistence type="predicted"/>
<dbReference type="InterPro" id="IPR031939">
    <property type="entry name" value="Adhesin_E-like"/>
</dbReference>
<dbReference type="AlphaFoldDB" id="A0A238YSH6"/>
<organism evidence="2 3">
    <name type="scientific">Methylobacillus rhizosphaerae</name>
    <dbReference type="NCBI Taxonomy" id="551994"/>
    <lineage>
        <taxon>Bacteria</taxon>
        <taxon>Pseudomonadati</taxon>
        <taxon>Pseudomonadota</taxon>
        <taxon>Betaproteobacteria</taxon>
        <taxon>Nitrosomonadales</taxon>
        <taxon>Methylophilaceae</taxon>
        <taxon>Methylobacillus</taxon>
    </lineage>
</organism>
<accession>A0A238YSH6</accession>
<evidence type="ECO:0000313" key="3">
    <source>
        <dbReference type="Proteomes" id="UP000198305"/>
    </source>
</evidence>
<dbReference type="Proteomes" id="UP000198305">
    <property type="component" value="Unassembled WGS sequence"/>
</dbReference>
<sequence>MHSSIFLFIFLLLPGIAVATEWEPLIESQATSLSIDSDSYAENGIYSSMLAKLETEGVPRTIKHMRLEFDCRKQLYRTLETTFFDAQGKLLRQSSNRTALQPVQLDEHANVMADLVCQVRRMVNPLP</sequence>
<gene>
    <name evidence="2" type="ORF">SAMN05192560_0795</name>
</gene>